<dbReference type="Pfam" id="PF13038">
    <property type="entry name" value="DUF3899"/>
    <property type="match status" value="1"/>
</dbReference>
<feature type="transmembrane region" description="Helical" evidence="1">
    <location>
        <begin position="12"/>
        <end position="32"/>
    </location>
</feature>
<name>A0A368XNZ1_9BACI</name>
<keyword evidence="1" id="KW-0812">Transmembrane</keyword>
<dbReference type="AlphaFoldDB" id="A0A368XNZ1"/>
<comment type="caution">
    <text evidence="3">The sequence shown here is derived from an EMBL/GenBank/DDBJ whole genome shotgun (WGS) entry which is preliminary data.</text>
</comment>
<keyword evidence="1" id="KW-1133">Transmembrane helix</keyword>
<evidence type="ECO:0000259" key="2">
    <source>
        <dbReference type="Pfam" id="PF13038"/>
    </source>
</evidence>
<evidence type="ECO:0000313" key="4">
    <source>
        <dbReference type="Proteomes" id="UP000252585"/>
    </source>
</evidence>
<feature type="domain" description="DUF3899" evidence="2">
    <location>
        <begin position="35"/>
        <end position="116"/>
    </location>
</feature>
<sequence length="122" mass="14559">MHVYIKQGTYFLINVLLCTILFFIFSESITLVGFIDTIFYIGLLYFCIGLLWLVIRGQFFDVMVFSFRRVTSKMSKSKAWMERFEEKKLPSELTEKKTMQFFLIQGLLLLLLMLLLFIIYYS</sequence>
<accession>A0A368XNZ1</accession>
<evidence type="ECO:0000256" key="1">
    <source>
        <dbReference type="SAM" id="Phobius"/>
    </source>
</evidence>
<feature type="transmembrane region" description="Helical" evidence="1">
    <location>
        <begin position="38"/>
        <end position="55"/>
    </location>
</feature>
<proteinExistence type="predicted"/>
<organism evidence="3 4">
    <name type="scientific">Saliterribacillus persicus</name>
    <dbReference type="NCBI Taxonomy" id="930114"/>
    <lineage>
        <taxon>Bacteria</taxon>
        <taxon>Bacillati</taxon>
        <taxon>Bacillota</taxon>
        <taxon>Bacilli</taxon>
        <taxon>Bacillales</taxon>
        <taxon>Bacillaceae</taxon>
        <taxon>Saliterribacillus</taxon>
    </lineage>
</organism>
<dbReference type="RefSeq" id="WP_114352953.1">
    <property type="nucleotide sequence ID" value="NZ_QPJJ01000007.1"/>
</dbReference>
<dbReference type="EMBL" id="QPJJ01000007">
    <property type="protein sequence ID" value="RCW69732.1"/>
    <property type="molecule type" value="Genomic_DNA"/>
</dbReference>
<reference evidence="3 4" key="1">
    <citation type="submission" date="2018-07" db="EMBL/GenBank/DDBJ databases">
        <title>Genomic Encyclopedia of Type Strains, Phase IV (KMG-IV): sequencing the most valuable type-strain genomes for metagenomic binning, comparative biology and taxonomic classification.</title>
        <authorList>
            <person name="Goeker M."/>
        </authorList>
    </citation>
    <scope>NUCLEOTIDE SEQUENCE [LARGE SCALE GENOMIC DNA]</scope>
    <source>
        <strain evidence="3 4">DSM 27696</strain>
    </source>
</reference>
<dbReference type="OrthoDB" id="2989943at2"/>
<dbReference type="Proteomes" id="UP000252585">
    <property type="component" value="Unassembled WGS sequence"/>
</dbReference>
<keyword evidence="4" id="KW-1185">Reference proteome</keyword>
<protein>
    <submittedName>
        <fullName evidence="3">Uncharacterized protein DUF3899</fullName>
    </submittedName>
</protein>
<keyword evidence="1" id="KW-0472">Membrane</keyword>
<dbReference type="InterPro" id="IPR025007">
    <property type="entry name" value="DUF3899"/>
</dbReference>
<gene>
    <name evidence="3" type="ORF">DFR57_107121</name>
</gene>
<feature type="transmembrane region" description="Helical" evidence="1">
    <location>
        <begin position="101"/>
        <end position="121"/>
    </location>
</feature>
<evidence type="ECO:0000313" key="3">
    <source>
        <dbReference type="EMBL" id="RCW69732.1"/>
    </source>
</evidence>